<dbReference type="Pfam" id="PF00072">
    <property type="entry name" value="Response_reg"/>
    <property type="match status" value="1"/>
</dbReference>
<evidence type="ECO:0000259" key="3">
    <source>
        <dbReference type="PROSITE" id="PS50110"/>
    </source>
</evidence>
<dbReference type="AlphaFoldDB" id="A0A1Y5SKT6"/>
<dbReference type="InterPro" id="IPR011006">
    <property type="entry name" value="CheY-like_superfamily"/>
</dbReference>
<feature type="domain" description="Response regulatory" evidence="3">
    <location>
        <begin position="25"/>
        <end position="143"/>
    </location>
</feature>
<dbReference type="EMBL" id="FWFW01000005">
    <property type="protein sequence ID" value="SLN43081.1"/>
    <property type="molecule type" value="Genomic_DNA"/>
</dbReference>
<feature type="modified residue" description="4-aspartylphosphate" evidence="2">
    <location>
        <position position="76"/>
    </location>
</feature>
<dbReference type="STRING" id="658057.SAMN04488032_1323"/>
<dbReference type="GO" id="GO:0000160">
    <property type="term" value="P:phosphorelay signal transduction system"/>
    <property type="evidence" value="ECO:0007669"/>
    <property type="project" value="InterPro"/>
</dbReference>
<dbReference type="InterPro" id="IPR001789">
    <property type="entry name" value="Sig_transdc_resp-reg_receiver"/>
</dbReference>
<dbReference type="PANTHER" id="PTHR44591">
    <property type="entry name" value="STRESS RESPONSE REGULATOR PROTEIN 1"/>
    <property type="match status" value="1"/>
</dbReference>
<evidence type="ECO:0000313" key="5">
    <source>
        <dbReference type="Proteomes" id="UP000193307"/>
    </source>
</evidence>
<dbReference type="OrthoDB" id="7857827at2"/>
<dbReference type="SUPFAM" id="SSF52172">
    <property type="entry name" value="CheY-like"/>
    <property type="match status" value="1"/>
</dbReference>
<evidence type="ECO:0000313" key="4">
    <source>
        <dbReference type="EMBL" id="SLN43081.1"/>
    </source>
</evidence>
<evidence type="ECO:0000256" key="1">
    <source>
        <dbReference type="ARBA" id="ARBA00022553"/>
    </source>
</evidence>
<keyword evidence="5" id="KW-1185">Reference proteome</keyword>
<proteinExistence type="predicted"/>
<dbReference type="RefSeq" id="WP_085849201.1">
    <property type="nucleotide sequence ID" value="NZ_FNZV01000032.1"/>
</dbReference>
<organism evidence="4 5">
    <name type="scientific">Pacificibacter marinus</name>
    <dbReference type="NCBI Taxonomy" id="658057"/>
    <lineage>
        <taxon>Bacteria</taxon>
        <taxon>Pseudomonadati</taxon>
        <taxon>Pseudomonadota</taxon>
        <taxon>Alphaproteobacteria</taxon>
        <taxon>Rhodobacterales</taxon>
        <taxon>Roseobacteraceae</taxon>
        <taxon>Pacificibacter</taxon>
    </lineage>
</organism>
<name>A0A1Y5SKT6_9RHOB</name>
<dbReference type="Proteomes" id="UP000193307">
    <property type="component" value="Unassembled WGS sequence"/>
</dbReference>
<evidence type="ECO:0000256" key="2">
    <source>
        <dbReference type="PROSITE-ProRule" id="PRU00169"/>
    </source>
</evidence>
<dbReference type="InterPro" id="IPR050595">
    <property type="entry name" value="Bact_response_regulator"/>
</dbReference>
<keyword evidence="1 2" id="KW-0597">Phosphoprotein</keyword>
<protein>
    <submittedName>
        <fullName evidence="4">Chemotaxis protein CheY</fullName>
    </submittedName>
</protein>
<dbReference type="Gene3D" id="3.40.50.2300">
    <property type="match status" value="1"/>
</dbReference>
<dbReference type="PANTHER" id="PTHR44591:SF3">
    <property type="entry name" value="RESPONSE REGULATORY DOMAIN-CONTAINING PROTEIN"/>
    <property type="match status" value="1"/>
</dbReference>
<dbReference type="CDD" id="cd00156">
    <property type="entry name" value="REC"/>
    <property type="match status" value="1"/>
</dbReference>
<dbReference type="PROSITE" id="PS50110">
    <property type="entry name" value="RESPONSE_REGULATORY"/>
    <property type="match status" value="1"/>
</dbReference>
<accession>A0A1Y5SKT6</accession>
<dbReference type="SMART" id="SM00448">
    <property type="entry name" value="REC"/>
    <property type="match status" value="1"/>
</dbReference>
<gene>
    <name evidence="4" type="primary">cheY_2</name>
    <name evidence="4" type="ORF">PAM7971_02078</name>
</gene>
<reference evidence="4 5" key="1">
    <citation type="submission" date="2017-03" db="EMBL/GenBank/DDBJ databases">
        <authorList>
            <person name="Afonso C.L."/>
            <person name="Miller P.J."/>
            <person name="Scott M.A."/>
            <person name="Spackman E."/>
            <person name="Goraichik I."/>
            <person name="Dimitrov K.M."/>
            <person name="Suarez D.L."/>
            <person name="Swayne D.E."/>
        </authorList>
    </citation>
    <scope>NUCLEOTIDE SEQUENCE [LARGE SCALE GENOMIC DNA]</scope>
    <source>
        <strain evidence="4 5">CECT 7971</strain>
    </source>
</reference>
<sequence>MKNVSVVTPDNFPTVQYGNPEKELQILIVDDSSFDLNNIERHCRRTSLYLTIDTARDVDAMLEALDTKIYDIIFLDYHLTNATGLEARKLISEHSLNSKAATIMITGEVSHEVAVSAIKNGCQDYVAKSDLDTTSLELMMKTAAKRLEGHASRVLQGQMDNIHARTMGAVTQVVQRELSDERILSLLIRAMEQVSYVDGQPVIGGVPDVLSILTENDSEPNSFVFKQFSDGDN</sequence>